<reference evidence="3 5" key="1">
    <citation type="journal article" date="2016" name="Front. Microbiol.">
        <title>Comprehensive Phylogenetic Analysis of Bovine Non-aureus Staphylococci Species Based on Whole-Genome Sequencing.</title>
        <authorList>
            <person name="Naushad S."/>
            <person name="Barkema H.W."/>
            <person name="Luby C."/>
            <person name="Condas L.A."/>
            <person name="Nobrega D.B."/>
            <person name="Carson D.A."/>
            <person name="De Buck J."/>
        </authorList>
    </citation>
    <scope>NUCLEOTIDE SEQUENCE [LARGE SCALE GENOMIC DNA]</scope>
    <source>
        <strain evidence="3 5">SNUC 2993</strain>
    </source>
</reference>
<reference evidence="1 8" key="5">
    <citation type="submission" date="2020-03" db="EMBL/GenBank/DDBJ databases">
        <title>Comparative genetics of Staphylococcus warneri persistents from caprine mastitis.</title>
        <authorList>
            <person name="Franca C.A."/>
            <person name="Rosa D.S."/>
            <person name="Silva A."/>
            <person name="Rodrigues D.L.N."/>
            <person name="Santos R.G."/>
            <person name="Castillo R.E.H."/>
            <person name="Moreira M.A.S."/>
            <person name="Lima M.C."/>
            <person name="Gouveia G.V."/>
            <person name="Gouveia J.J.S."/>
            <person name="Souza R.F.S."/>
            <person name="Bertram B."/>
            <person name="Azevedo V."/>
            <person name="Costa M."/>
        </authorList>
    </citation>
    <scope>NUCLEOTIDE SEQUENCE [LARGE SCALE GENOMIC DNA]</scope>
    <source>
        <strain evidence="1 8">Cap 9.2</strain>
    </source>
</reference>
<dbReference type="EMBL" id="JAANHJ010000001">
    <property type="protein sequence ID" value="MCG6224739.1"/>
    <property type="molecule type" value="Genomic_DNA"/>
</dbReference>
<evidence type="ECO:0000313" key="4">
    <source>
        <dbReference type="EMBL" id="RGM29008.1"/>
    </source>
</evidence>
<comment type="caution">
    <text evidence="3">The sequence shown here is derived from an EMBL/GenBank/DDBJ whole genome shotgun (WGS) entry which is preliminary data.</text>
</comment>
<dbReference type="EMBL" id="QSTD01000006">
    <property type="protein sequence ID" value="RGM29008.1"/>
    <property type="molecule type" value="Genomic_DNA"/>
</dbReference>
<dbReference type="Proteomes" id="UP000814367">
    <property type="component" value="Unassembled WGS sequence"/>
</dbReference>
<dbReference type="EMBL" id="PZEV01000001">
    <property type="protein sequence ID" value="PTI52705.1"/>
    <property type="molecule type" value="Genomic_DNA"/>
</dbReference>
<evidence type="ECO:0000313" key="5">
    <source>
        <dbReference type="Proteomes" id="UP000240717"/>
    </source>
</evidence>
<dbReference type="Proteomes" id="UP000481807">
    <property type="component" value="Unassembled WGS sequence"/>
</dbReference>
<dbReference type="EMBL" id="QXWP01000005">
    <property type="protein sequence ID" value="NBH31211.1"/>
    <property type="molecule type" value="Genomic_DNA"/>
</dbReference>
<evidence type="ECO:0000313" key="8">
    <source>
        <dbReference type="Proteomes" id="UP000814367"/>
    </source>
</evidence>
<evidence type="ECO:0000313" key="6">
    <source>
        <dbReference type="Proteomes" id="UP000261016"/>
    </source>
</evidence>
<reference evidence="3" key="2">
    <citation type="submission" date="2018-03" db="EMBL/GenBank/DDBJ databases">
        <authorList>
            <person name="Keele B.F."/>
        </authorList>
    </citation>
    <scope>NUCLEOTIDE SEQUENCE</scope>
    <source>
        <strain evidence="3">SNUC 2993</strain>
    </source>
</reference>
<name>A0A2T4Q403_STAWA</name>
<reference evidence="4 6" key="3">
    <citation type="submission" date="2018-08" db="EMBL/GenBank/DDBJ databases">
        <title>A genome reference for cultivated species of the human gut microbiota.</title>
        <authorList>
            <person name="Zou Y."/>
            <person name="Xue W."/>
            <person name="Luo G."/>
        </authorList>
    </citation>
    <scope>NUCLEOTIDE SEQUENCE [LARGE SCALE GENOMIC DNA]</scope>
    <source>
        <strain evidence="4 6">OM08-17AT</strain>
    </source>
</reference>
<protein>
    <submittedName>
        <fullName evidence="3">Uncharacterized protein</fullName>
    </submittedName>
</protein>
<dbReference type="GeneID" id="58059125"/>
<keyword evidence="8" id="KW-1185">Reference proteome</keyword>
<organism evidence="3 5">
    <name type="scientific">Staphylococcus warneri</name>
    <dbReference type="NCBI Taxonomy" id="1292"/>
    <lineage>
        <taxon>Bacteria</taxon>
        <taxon>Bacillati</taxon>
        <taxon>Bacillota</taxon>
        <taxon>Bacilli</taxon>
        <taxon>Bacillales</taxon>
        <taxon>Staphylococcaceae</taxon>
        <taxon>Staphylococcus</taxon>
    </lineage>
</organism>
<dbReference type="Proteomes" id="UP000261016">
    <property type="component" value="Unassembled WGS sequence"/>
</dbReference>
<proteinExistence type="predicted"/>
<evidence type="ECO:0000313" key="7">
    <source>
        <dbReference type="Proteomes" id="UP000481807"/>
    </source>
</evidence>
<sequence>MKGSKKLNQLLEDNEKKLKKLFKYDKKEALSFTKEDREKVEDQFGVYVIFDGKKPVFVGQTGGYSTGYKPIQKDLNSKLAQYNSKSDSGTTKFRRELAKSKKKDTSDLKGVTAEEYGLTFQYIKVKDEPAFINILEILALEYAKQENMKLYNFQ</sequence>
<evidence type="ECO:0000313" key="2">
    <source>
        <dbReference type="EMBL" id="NBH31211.1"/>
    </source>
</evidence>
<dbReference type="RefSeq" id="WP_002466977.1">
    <property type="nucleotide sequence ID" value="NZ_CABMFV010000006.1"/>
</dbReference>
<evidence type="ECO:0000313" key="1">
    <source>
        <dbReference type="EMBL" id="MCG6224739.1"/>
    </source>
</evidence>
<accession>A0A2T4Q403</accession>
<dbReference type="Proteomes" id="UP000240717">
    <property type="component" value="Unassembled WGS sequence"/>
</dbReference>
<dbReference type="AlphaFoldDB" id="A0A2T4Q403"/>
<reference evidence="2 7" key="4">
    <citation type="submission" date="2018-08" db="EMBL/GenBank/DDBJ databases">
        <title>Murine metabolic-syndrome-specific gut microbial biobank.</title>
        <authorList>
            <person name="Liu C."/>
        </authorList>
    </citation>
    <scope>NUCLEOTIDE SEQUENCE [LARGE SCALE GENOMIC DNA]</scope>
    <source>
        <strain evidence="2 7">1XD21-27</strain>
    </source>
</reference>
<evidence type="ECO:0000313" key="3">
    <source>
        <dbReference type="EMBL" id="PTI52705.1"/>
    </source>
</evidence>
<gene>
    <name evidence="3" type="ORF">BU085_00360</name>
    <name evidence="2" type="ORF">D3Z30_09480</name>
    <name evidence="4" type="ORF">DXC19_10195</name>
    <name evidence="1" type="ORF">G8J23_01750</name>
</gene>
<dbReference type="STRING" id="1194526.A284_01715"/>